<keyword evidence="4" id="KW-1185">Reference proteome</keyword>
<dbReference type="AlphaFoldDB" id="A0A9P4UKG9"/>
<accession>A0A9P4UKG9</accession>
<dbReference type="PROSITE" id="PS51184">
    <property type="entry name" value="JMJC"/>
    <property type="match status" value="1"/>
</dbReference>
<proteinExistence type="predicted"/>
<comment type="caution">
    <text evidence="3">The sequence shown here is derived from an EMBL/GenBank/DDBJ whole genome shotgun (WGS) entry which is preliminary data.</text>
</comment>
<dbReference type="Proteomes" id="UP000799441">
    <property type="component" value="Unassembled WGS sequence"/>
</dbReference>
<feature type="domain" description="JmjC" evidence="2">
    <location>
        <begin position="1"/>
        <end position="103"/>
    </location>
</feature>
<sequence length="225" mass="25346">MPVGDTGLAMPVGDTVKLFVCWPPTEHNLKLLDDEPPGPERLNRIIDQLGGARCVVVHRNNPLYLSSGCIHAVLTLRGGFMYAGNFMTANNGTAFIRALRLSPAFVDRYDDAGLRGLFANLLDQIDTTLERLSCWHSLIAGLIKSWPIIQRVGQKTEKKRLAERLLRLSKETQWQQVCAEFSDTDMAMLDDIVRAQLNRGVRRIQKSLTQRPRRHTDRASSPVRT</sequence>
<evidence type="ECO:0000256" key="1">
    <source>
        <dbReference type="SAM" id="MobiDB-lite"/>
    </source>
</evidence>
<gene>
    <name evidence="3" type="ORF">K431DRAFT_308203</name>
</gene>
<dbReference type="InterPro" id="IPR003347">
    <property type="entry name" value="JmjC_dom"/>
</dbReference>
<evidence type="ECO:0000313" key="4">
    <source>
        <dbReference type="Proteomes" id="UP000799441"/>
    </source>
</evidence>
<feature type="compositionally biased region" description="Basic residues" evidence="1">
    <location>
        <begin position="205"/>
        <end position="216"/>
    </location>
</feature>
<reference evidence="3" key="1">
    <citation type="journal article" date="2020" name="Stud. Mycol.">
        <title>101 Dothideomycetes genomes: a test case for predicting lifestyles and emergence of pathogens.</title>
        <authorList>
            <person name="Haridas S."/>
            <person name="Albert R."/>
            <person name="Binder M."/>
            <person name="Bloem J."/>
            <person name="Labutti K."/>
            <person name="Salamov A."/>
            <person name="Andreopoulos B."/>
            <person name="Baker S."/>
            <person name="Barry K."/>
            <person name="Bills G."/>
            <person name="Bluhm B."/>
            <person name="Cannon C."/>
            <person name="Castanera R."/>
            <person name="Culley D."/>
            <person name="Daum C."/>
            <person name="Ezra D."/>
            <person name="Gonzalez J."/>
            <person name="Henrissat B."/>
            <person name="Kuo A."/>
            <person name="Liang C."/>
            <person name="Lipzen A."/>
            <person name="Lutzoni F."/>
            <person name="Magnuson J."/>
            <person name="Mondo S."/>
            <person name="Nolan M."/>
            <person name="Ohm R."/>
            <person name="Pangilinan J."/>
            <person name="Park H.-J."/>
            <person name="Ramirez L."/>
            <person name="Alfaro M."/>
            <person name="Sun H."/>
            <person name="Tritt A."/>
            <person name="Yoshinaga Y."/>
            <person name="Zwiers L.-H."/>
            <person name="Turgeon B."/>
            <person name="Goodwin S."/>
            <person name="Spatafora J."/>
            <person name="Crous P."/>
            <person name="Grigoriev I."/>
        </authorList>
    </citation>
    <scope>NUCLEOTIDE SEQUENCE</scope>
    <source>
        <strain evidence="3">CBS 116435</strain>
    </source>
</reference>
<protein>
    <recommendedName>
        <fullName evidence="2">JmjC domain-containing protein</fullName>
    </recommendedName>
</protein>
<dbReference type="EMBL" id="MU003922">
    <property type="protein sequence ID" value="KAF2715920.1"/>
    <property type="molecule type" value="Genomic_DNA"/>
</dbReference>
<evidence type="ECO:0000313" key="3">
    <source>
        <dbReference type="EMBL" id="KAF2715920.1"/>
    </source>
</evidence>
<organism evidence="3 4">
    <name type="scientific">Polychaeton citri CBS 116435</name>
    <dbReference type="NCBI Taxonomy" id="1314669"/>
    <lineage>
        <taxon>Eukaryota</taxon>
        <taxon>Fungi</taxon>
        <taxon>Dikarya</taxon>
        <taxon>Ascomycota</taxon>
        <taxon>Pezizomycotina</taxon>
        <taxon>Dothideomycetes</taxon>
        <taxon>Dothideomycetidae</taxon>
        <taxon>Capnodiales</taxon>
        <taxon>Capnodiaceae</taxon>
        <taxon>Polychaeton</taxon>
    </lineage>
</organism>
<dbReference type="Gene3D" id="2.60.120.650">
    <property type="entry name" value="Cupin"/>
    <property type="match status" value="1"/>
</dbReference>
<feature type="region of interest" description="Disordered" evidence="1">
    <location>
        <begin position="205"/>
        <end position="225"/>
    </location>
</feature>
<dbReference type="OrthoDB" id="3790934at2759"/>
<evidence type="ECO:0000259" key="2">
    <source>
        <dbReference type="PROSITE" id="PS51184"/>
    </source>
</evidence>
<name>A0A9P4UKG9_9PEZI</name>